<gene>
    <name evidence="4" type="ORF">DFR76_10757</name>
</gene>
<proteinExistence type="inferred from homology"/>
<feature type="region of interest" description="Disordered" evidence="3">
    <location>
        <begin position="139"/>
        <end position="160"/>
    </location>
</feature>
<feature type="region of interest" description="Disordered" evidence="3">
    <location>
        <begin position="68"/>
        <end position="94"/>
    </location>
</feature>
<sequence length="160" mass="17399">MPSLPISTVRQKLFGLVQQVNDDHDPLTVVTKTGENAVLVAESDWNSLMETLYVLQTHGGEQLLRSAQDAREGRTQTHALIDPDTEESKPPAVAPAEAGELLWAIAEKFYAAGVEGTAVAEAKKQVGKELREKGFDVAIVREDRGRRPSSSKATPPLRKA</sequence>
<keyword evidence="5" id="KW-1185">Reference proteome</keyword>
<evidence type="ECO:0000256" key="2">
    <source>
        <dbReference type="RuleBase" id="RU362080"/>
    </source>
</evidence>
<dbReference type="PANTHER" id="PTHR33713:SF6">
    <property type="entry name" value="ANTITOXIN YEFM"/>
    <property type="match status" value="1"/>
</dbReference>
<dbReference type="EMBL" id="QQBC01000007">
    <property type="protein sequence ID" value="RDI64682.1"/>
    <property type="molecule type" value="Genomic_DNA"/>
</dbReference>
<dbReference type="SUPFAM" id="SSF143120">
    <property type="entry name" value="YefM-like"/>
    <property type="match status" value="1"/>
</dbReference>
<dbReference type="RefSeq" id="WP_067996631.1">
    <property type="nucleotide sequence ID" value="NZ_QQBC01000007.1"/>
</dbReference>
<evidence type="ECO:0000256" key="3">
    <source>
        <dbReference type="SAM" id="MobiDB-lite"/>
    </source>
</evidence>
<organism evidence="4 5">
    <name type="scientific">Nocardia pseudobrasiliensis</name>
    <dbReference type="NCBI Taxonomy" id="45979"/>
    <lineage>
        <taxon>Bacteria</taxon>
        <taxon>Bacillati</taxon>
        <taxon>Actinomycetota</taxon>
        <taxon>Actinomycetes</taxon>
        <taxon>Mycobacteriales</taxon>
        <taxon>Nocardiaceae</taxon>
        <taxon>Nocardia</taxon>
    </lineage>
</organism>
<dbReference type="InterPro" id="IPR036165">
    <property type="entry name" value="YefM-like_sf"/>
</dbReference>
<dbReference type="AlphaFoldDB" id="A0A370I1Q8"/>
<evidence type="ECO:0000256" key="1">
    <source>
        <dbReference type="ARBA" id="ARBA00009981"/>
    </source>
</evidence>
<dbReference type="STRING" id="1210086.GCA_001613105_02518"/>
<dbReference type="Proteomes" id="UP000254869">
    <property type="component" value="Unassembled WGS sequence"/>
</dbReference>
<accession>A0A370I1Q8</accession>
<name>A0A370I1Q8_9NOCA</name>
<dbReference type="InterPro" id="IPR006442">
    <property type="entry name" value="Antitoxin_Phd/YefM"/>
</dbReference>
<comment type="similarity">
    <text evidence="1 2">Belongs to the phD/YefM antitoxin family.</text>
</comment>
<comment type="function">
    <text evidence="2">Antitoxin component of a type II toxin-antitoxin (TA) system.</text>
</comment>
<evidence type="ECO:0000313" key="5">
    <source>
        <dbReference type="Proteomes" id="UP000254869"/>
    </source>
</evidence>
<evidence type="ECO:0000313" key="4">
    <source>
        <dbReference type="EMBL" id="RDI64682.1"/>
    </source>
</evidence>
<protein>
    <recommendedName>
        <fullName evidence="2">Antitoxin</fullName>
    </recommendedName>
</protein>
<dbReference type="PANTHER" id="PTHR33713">
    <property type="entry name" value="ANTITOXIN YAFN-RELATED"/>
    <property type="match status" value="1"/>
</dbReference>
<dbReference type="InterPro" id="IPR051405">
    <property type="entry name" value="phD/YefM_antitoxin"/>
</dbReference>
<dbReference type="NCBIfam" id="TIGR01552">
    <property type="entry name" value="phd_fam"/>
    <property type="match status" value="1"/>
</dbReference>
<dbReference type="Gene3D" id="3.40.1620.10">
    <property type="entry name" value="YefM-like domain"/>
    <property type="match status" value="1"/>
</dbReference>
<comment type="caution">
    <text evidence="4">The sequence shown here is derived from an EMBL/GenBank/DDBJ whole genome shotgun (WGS) entry which is preliminary data.</text>
</comment>
<dbReference type="Pfam" id="PF02604">
    <property type="entry name" value="PhdYeFM_antitox"/>
    <property type="match status" value="1"/>
</dbReference>
<reference evidence="4 5" key="1">
    <citation type="submission" date="2018-07" db="EMBL/GenBank/DDBJ databases">
        <title>Genomic Encyclopedia of Type Strains, Phase IV (KMG-IV): sequencing the most valuable type-strain genomes for metagenomic binning, comparative biology and taxonomic classification.</title>
        <authorList>
            <person name="Goeker M."/>
        </authorList>
    </citation>
    <scope>NUCLEOTIDE SEQUENCE [LARGE SCALE GENOMIC DNA]</scope>
    <source>
        <strain evidence="4 5">DSM 44290</strain>
    </source>
</reference>